<evidence type="ECO:0000256" key="3">
    <source>
        <dbReference type="ARBA" id="ARBA00022801"/>
    </source>
</evidence>
<keyword evidence="3" id="KW-0378">Hydrolase</keyword>
<keyword evidence="2" id="KW-0479">Metal-binding</keyword>
<proteinExistence type="predicted"/>
<dbReference type="NCBIfam" id="NF005914">
    <property type="entry name" value="PRK07907.1"/>
    <property type="match status" value="1"/>
</dbReference>
<evidence type="ECO:0000259" key="4">
    <source>
        <dbReference type="Pfam" id="PF07687"/>
    </source>
</evidence>
<evidence type="ECO:0000313" key="6">
    <source>
        <dbReference type="Proteomes" id="UP001596138"/>
    </source>
</evidence>
<feature type="domain" description="Peptidase M20 dimerisation" evidence="4">
    <location>
        <begin position="202"/>
        <end position="349"/>
    </location>
</feature>
<protein>
    <submittedName>
        <fullName evidence="5">M20/M25/M40 family metallo-hydrolase</fullName>
    </submittedName>
</protein>
<evidence type="ECO:0000313" key="5">
    <source>
        <dbReference type="EMBL" id="MFC6238074.1"/>
    </source>
</evidence>
<accession>A0ABW1T172</accession>
<dbReference type="Gene3D" id="3.30.70.360">
    <property type="match status" value="1"/>
</dbReference>
<keyword evidence="6" id="KW-1185">Reference proteome</keyword>
<comment type="caution">
    <text evidence="5">The sequence shown here is derived from an EMBL/GenBank/DDBJ whole genome shotgun (WGS) entry which is preliminary data.</text>
</comment>
<reference evidence="6" key="1">
    <citation type="journal article" date="2019" name="Int. J. Syst. Evol. Microbiol.">
        <title>The Global Catalogue of Microorganisms (GCM) 10K type strain sequencing project: providing services to taxonomists for standard genome sequencing and annotation.</title>
        <authorList>
            <consortium name="The Broad Institute Genomics Platform"/>
            <consortium name="The Broad Institute Genome Sequencing Center for Infectious Disease"/>
            <person name="Wu L."/>
            <person name="Ma J."/>
        </authorList>
    </citation>
    <scope>NUCLEOTIDE SEQUENCE [LARGE SCALE GENOMIC DNA]</scope>
    <source>
        <strain evidence="6">CGMCC 4.7317</strain>
    </source>
</reference>
<dbReference type="InterPro" id="IPR001261">
    <property type="entry name" value="ArgE/DapE_CS"/>
</dbReference>
<dbReference type="EMBL" id="JBHSTI010000008">
    <property type="protein sequence ID" value="MFC6238074.1"/>
    <property type="molecule type" value="Genomic_DNA"/>
</dbReference>
<dbReference type="PANTHER" id="PTHR43270">
    <property type="entry name" value="BETA-ALA-HIS DIPEPTIDASE"/>
    <property type="match status" value="1"/>
</dbReference>
<dbReference type="Proteomes" id="UP001596138">
    <property type="component" value="Unassembled WGS sequence"/>
</dbReference>
<dbReference type="Gene3D" id="3.40.630.10">
    <property type="entry name" value="Zn peptidases"/>
    <property type="match status" value="1"/>
</dbReference>
<organism evidence="5 6">
    <name type="scientific">Longivirga aurantiaca</name>
    <dbReference type="NCBI Taxonomy" id="1837743"/>
    <lineage>
        <taxon>Bacteria</taxon>
        <taxon>Bacillati</taxon>
        <taxon>Actinomycetota</taxon>
        <taxon>Actinomycetes</taxon>
        <taxon>Sporichthyales</taxon>
        <taxon>Sporichthyaceae</taxon>
        <taxon>Longivirga</taxon>
    </lineage>
</organism>
<keyword evidence="1" id="KW-0645">Protease</keyword>
<dbReference type="RefSeq" id="WP_386765957.1">
    <property type="nucleotide sequence ID" value="NZ_JBHSTI010000008.1"/>
</dbReference>
<dbReference type="InterPro" id="IPR011650">
    <property type="entry name" value="Peptidase_M20_dimer"/>
</dbReference>
<dbReference type="Pfam" id="PF07687">
    <property type="entry name" value="M20_dimer"/>
    <property type="match status" value="1"/>
</dbReference>
<dbReference type="SUPFAM" id="SSF53187">
    <property type="entry name" value="Zn-dependent exopeptidases"/>
    <property type="match status" value="1"/>
</dbReference>
<dbReference type="InterPro" id="IPR051458">
    <property type="entry name" value="Cyt/Met_Dipeptidase"/>
</dbReference>
<evidence type="ECO:0000256" key="1">
    <source>
        <dbReference type="ARBA" id="ARBA00022670"/>
    </source>
</evidence>
<gene>
    <name evidence="5" type="ORF">ACFQGU_09300</name>
</gene>
<sequence>MTDAPTSHDALRDTVHGLMPELIDELADLVRIPSVSLPGNPVETHAELERGCEAVQALLRRSGVEQISLLDLPGTAPVIMGEIPAPPGAPTVLLYGHYDVVPAGDESLWRTAPFEPTVIDGAMYGRGTADTKGNIVACAGALRAWGGRPPVGVRIVIEGLEEVGGAAFSTYPATDPEKFACDVLVVADVGNVRPGIPTLTVGLRGMANVLVEVRTLESARHSGQFGGAAPDALLALLRGLATLHDDAGDVAVEGLRRVEWDGGGPDEEEFRALAGLADGMDLVGTGTLGSRVWSGPAITVIGMDTPTVAGSLNAVQDYARAKLNVRVHPAQDPAEAQRLVVEHLERAMPFGVQLTVTPTEIGQGYSANTDSAVYDKAKAAWSQAWDAPIVLAGQGGSIPVVSSLHDAAPEADVLLVGVADGYSGIHAPNERVVLDELERTVVAMADLLGRLGASS</sequence>
<dbReference type="PANTHER" id="PTHR43270:SF12">
    <property type="entry name" value="SUCCINYL-DIAMINOPIMELATE DESUCCINYLASE"/>
    <property type="match status" value="1"/>
</dbReference>
<dbReference type="Pfam" id="PF01546">
    <property type="entry name" value="Peptidase_M20"/>
    <property type="match status" value="1"/>
</dbReference>
<evidence type="ECO:0000256" key="2">
    <source>
        <dbReference type="ARBA" id="ARBA00022723"/>
    </source>
</evidence>
<dbReference type="PROSITE" id="PS00758">
    <property type="entry name" value="ARGE_DAPE_CPG2_1"/>
    <property type="match status" value="1"/>
</dbReference>
<name>A0ABW1T172_9ACTN</name>
<dbReference type="InterPro" id="IPR002933">
    <property type="entry name" value="Peptidase_M20"/>
</dbReference>